<evidence type="ECO:0000313" key="6">
    <source>
        <dbReference type="EMBL" id="AXX92578.1"/>
    </source>
</evidence>
<comment type="subcellular location">
    <subcellularLocation>
        <location evidence="1">Cell envelope</location>
    </subcellularLocation>
</comment>
<evidence type="ECO:0000259" key="4">
    <source>
        <dbReference type="Pfam" id="PF25885"/>
    </source>
</evidence>
<dbReference type="Gene3D" id="2.40.50.100">
    <property type="match status" value="1"/>
</dbReference>
<dbReference type="PANTHER" id="PTHR30386">
    <property type="entry name" value="MEMBRANE FUSION SUBUNIT OF EMRAB-TOLC MULTIDRUG EFFLUX PUMP"/>
    <property type="match status" value="1"/>
</dbReference>
<feature type="domain" description="Multidrug export protein EmrA/FarA alpha-helical hairpin" evidence="4">
    <location>
        <begin position="82"/>
        <end position="230"/>
    </location>
</feature>
<reference evidence="6 9" key="2">
    <citation type="submission" date="2018-08" db="EMBL/GenBank/DDBJ databases">
        <title>Complete genome of the Arcobacter molluscorum type strain LMG 25693.</title>
        <authorList>
            <person name="Miller W.G."/>
            <person name="Yee E."/>
            <person name="Bono J.L."/>
        </authorList>
    </citation>
    <scope>NUCLEOTIDE SEQUENCE [LARGE SCALE GENOMIC DNA]</scope>
    <source>
        <strain evidence="6 9">CECT 7696</strain>
    </source>
</reference>
<evidence type="ECO:0000313" key="8">
    <source>
        <dbReference type="Proteomes" id="UP000221222"/>
    </source>
</evidence>
<dbReference type="GO" id="GO:0055085">
    <property type="term" value="P:transmembrane transport"/>
    <property type="evidence" value="ECO:0007669"/>
    <property type="project" value="InterPro"/>
</dbReference>
<evidence type="ECO:0000259" key="5">
    <source>
        <dbReference type="Pfam" id="PF25963"/>
    </source>
</evidence>
<keyword evidence="2" id="KW-0175">Coiled coil</keyword>
<dbReference type="Proteomes" id="UP000262712">
    <property type="component" value="Chromosome"/>
</dbReference>
<dbReference type="InterPro" id="IPR058634">
    <property type="entry name" value="AaeA-lik-b-barrel"/>
</dbReference>
<evidence type="ECO:0000256" key="1">
    <source>
        <dbReference type="ARBA" id="ARBA00004196"/>
    </source>
</evidence>
<dbReference type="GO" id="GO:0030313">
    <property type="term" value="C:cell envelope"/>
    <property type="evidence" value="ECO:0007669"/>
    <property type="project" value="UniProtKB-SubCell"/>
</dbReference>
<dbReference type="RefSeq" id="WP_099341363.1">
    <property type="nucleotide sequence ID" value="NZ_CP032098.1"/>
</dbReference>
<dbReference type="Pfam" id="PF25885">
    <property type="entry name" value="HH_EMRA"/>
    <property type="match status" value="1"/>
</dbReference>
<dbReference type="Gene3D" id="1.10.287.470">
    <property type="entry name" value="Helix hairpin bin"/>
    <property type="match status" value="1"/>
</dbReference>
<dbReference type="EMBL" id="NXFY01000002">
    <property type="protein sequence ID" value="PHO19003.1"/>
    <property type="molecule type" value="Genomic_DNA"/>
</dbReference>
<keyword evidence="3" id="KW-0472">Membrane</keyword>
<dbReference type="KEGG" id="amol:AMOL_1611"/>
<evidence type="ECO:0000256" key="2">
    <source>
        <dbReference type="SAM" id="Coils"/>
    </source>
</evidence>
<dbReference type="SUPFAM" id="SSF111369">
    <property type="entry name" value="HlyD-like secretion proteins"/>
    <property type="match status" value="2"/>
</dbReference>
<evidence type="ECO:0000313" key="9">
    <source>
        <dbReference type="Proteomes" id="UP000262712"/>
    </source>
</evidence>
<feature type="transmembrane region" description="Helical" evidence="3">
    <location>
        <begin position="12"/>
        <end position="30"/>
    </location>
</feature>
<gene>
    <name evidence="6" type="ORF">AMOL_1611</name>
    <name evidence="7" type="ORF">CPU12_01795</name>
</gene>
<dbReference type="InterPro" id="IPR058633">
    <property type="entry name" value="EmrA/FarA_HH"/>
</dbReference>
<organism evidence="7 8">
    <name type="scientific">Malaciobacter molluscorum LMG 25693</name>
    <dbReference type="NCBI Taxonomy" id="870501"/>
    <lineage>
        <taxon>Bacteria</taxon>
        <taxon>Pseudomonadati</taxon>
        <taxon>Campylobacterota</taxon>
        <taxon>Epsilonproteobacteria</taxon>
        <taxon>Campylobacterales</taxon>
        <taxon>Arcobacteraceae</taxon>
        <taxon>Malaciobacter</taxon>
    </lineage>
</organism>
<dbReference type="InterPro" id="IPR050739">
    <property type="entry name" value="MFP"/>
</dbReference>
<keyword evidence="3" id="KW-1133">Transmembrane helix</keyword>
<evidence type="ECO:0000313" key="7">
    <source>
        <dbReference type="EMBL" id="PHO19003.1"/>
    </source>
</evidence>
<accession>A0A2G1DKF4</accession>
<protein>
    <submittedName>
        <fullName evidence="7">EmrA/EmrK family multidrug efflux transporter periplasmic adaptor subunit</fullName>
    </submittedName>
    <submittedName>
        <fullName evidence="6">Multidrug resistance efflux protein, EmrA family</fullName>
    </submittedName>
</protein>
<dbReference type="Proteomes" id="UP000221222">
    <property type="component" value="Unassembled WGS sequence"/>
</dbReference>
<feature type="coiled-coil region" evidence="2">
    <location>
        <begin position="80"/>
        <end position="142"/>
    </location>
</feature>
<sequence>MLKEKRKKYLSIFFLFIFIVAIIYIVYHFIYASNFISTENAYTKADVAQVIPKINAPVKDVKVIDTQYVNKGDIIIILDDEDAKIALKSAKANLEEKKREIEKLISNDEEFIKKINLDNSKINLLKTTKEKAYIELQKAKKDLIRYSHLLKSKSISQQNFDDIKLAYDNAKKSWQEANLNLESAITSKTVTKAQKQSNLQLIKDKKIETNPQVLRAKANYEKALLDLKRTIIKAPISGIVTQKNVKIGQFVNTNSQLLTIVPISKIYVNANFKESKLKDLKIGQKVELFSDLYGENTIYHGVVEGISSATGSELSLIPAQNATGNWIKVVQRLPIRIKLNEDELLKKPLYTGLSMHVKVSLDKSN</sequence>
<evidence type="ECO:0000256" key="3">
    <source>
        <dbReference type="SAM" id="Phobius"/>
    </source>
</evidence>
<feature type="domain" description="p-hydroxybenzoic acid efflux pump subunit AaeA-like beta-barrel" evidence="5">
    <location>
        <begin position="266"/>
        <end position="358"/>
    </location>
</feature>
<name>A0A2G1DKF4_9BACT</name>
<keyword evidence="3" id="KW-0812">Transmembrane</keyword>
<reference evidence="7 8" key="1">
    <citation type="submission" date="2017-09" db="EMBL/GenBank/DDBJ databases">
        <title>Arcobacter canalis sp. nov., a new species isolated from a water canal contaminated with urban sewage.</title>
        <authorList>
            <person name="Perez-Cataluna A."/>
            <person name="Salas-Masso N."/>
            <person name="Figueras M.J."/>
        </authorList>
    </citation>
    <scope>NUCLEOTIDE SEQUENCE [LARGE SCALE GENOMIC DNA]</scope>
    <source>
        <strain evidence="7 8">F98-3</strain>
    </source>
</reference>
<dbReference type="Pfam" id="PF25963">
    <property type="entry name" value="Beta-barrel_AAEA"/>
    <property type="match status" value="1"/>
</dbReference>
<dbReference type="PANTHER" id="PTHR30386:SF19">
    <property type="entry name" value="MULTIDRUG EXPORT PROTEIN EMRA-RELATED"/>
    <property type="match status" value="1"/>
</dbReference>
<proteinExistence type="predicted"/>
<dbReference type="EMBL" id="CP032098">
    <property type="protein sequence ID" value="AXX92578.1"/>
    <property type="molecule type" value="Genomic_DNA"/>
</dbReference>
<dbReference type="AlphaFoldDB" id="A0A2G1DKF4"/>
<keyword evidence="8" id="KW-1185">Reference proteome</keyword>
<dbReference type="Gene3D" id="2.40.30.170">
    <property type="match status" value="1"/>
</dbReference>